<dbReference type="PANTHER" id="PTHR42852:SF13">
    <property type="entry name" value="PROTEIN DIPZ"/>
    <property type="match status" value="1"/>
</dbReference>
<protein>
    <recommendedName>
        <fullName evidence="2">Thioredoxin domain-containing protein</fullName>
    </recommendedName>
</protein>
<gene>
    <name evidence="3" type="ORF">GCM10012275_40180</name>
</gene>
<dbReference type="Pfam" id="PF00578">
    <property type="entry name" value="AhpC-TSA"/>
    <property type="match status" value="1"/>
</dbReference>
<evidence type="ECO:0000256" key="1">
    <source>
        <dbReference type="SAM" id="Phobius"/>
    </source>
</evidence>
<dbReference type="PROSITE" id="PS51352">
    <property type="entry name" value="THIOREDOXIN_2"/>
    <property type="match status" value="1"/>
</dbReference>
<evidence type="ECO:0000313" key="4">
    <source>
        <dbReference type="Proteomes" id="UP000637578"/>
    </source>
</evidence>
<organism evidence="3 4">
    <name type="scientific">Longimycelium tulufanense</name>
    <dbReference type="NCBI Taxonomy" id="907463"/>
    <lineage>
        <taxon>Bacteria</taxon>
        <taxon>Bacillati</taxon>
        <taxon>Actinomycetota</taxon>
        <taxon>Actinomycetes</taxon>
        <taxon>Pseudonocardiales</taxon>
        <taxon>Pseudonocardiaceae</taxon>
        <taxon>Longimycelium</taxon>
    </lineage>
</organism>
<evidence type="ECO:0000259" key="2">
    <source>
        <dbReference type="PROSITE" id="PS51352"/>
    </source>
</evidence>
<dbReference type="EMBL" id="BMMK01000019">
    <property type="protein sequence ID" value="GGM65597.1"/>
    <property type="molecule type" value="Genomic_DNA"/>
</dbReference>
<dbReference type="GO" id="GO:0016491">
    <property type="term" value="F:oxidoreductase activity"/>
    <property type="evidence" value="ECO:0007669"/>
    <property type="project" value="InterPro"/>
</dbReference>
<reference evidence="3" key="2">
    <citation type="submission" date="2020-09" db="EMBL/GenBank/DDBJ databases">
        <authorList>
            <person name="Sun Q."/>
            <person name="Zhou Y."/>
        </authorList>
    </citation>
    <scope>NUCLEOTIDE SEQUENCE</scope>
    <source>
        <strain evidence="3">CGMCC 4.5737</strain>
    </source>
</reference>
<sequence>MKGPSGVILRWGLVVAVLVVATAVALWPRGGQSAEPDPSPPPRATDLAPLRARAGLPPCPSGKPDATAPADLAGLHATCQSDGATIDLGKALAGHATLVNVWATWCQPCRRELPALADYAARPGALPVLTVQVDSAPGDGLELLAQLGVELPAVHDPDGKLKEALRPKALPTSYVVTERGEVRQLPLQVFTDADQVRREVDKALREGE</sequence>
<dbReference type="InterPro" id="IPR013766">
    <property type="entry name" value="Thioredoxin_domain"/>
</dbReference>
<keyword evidence="4" id="KW-1185">Reference proteome</keyword>
<dbReference type="AlphaFoldDB" id="A0A8J3FXT6"/>
<dbReference type="Proteomes" id="UP000637578">
    <property type="component" value="Unassembled WGS sequence"/>
</dbReference>
<keyword evidence="1" id="KW-0812">Transmembrane</keyword>
<dbReference type="InterPro" id="IPR036249">
    <property type="entry name" value="Thioredoxin-like_sf"/>
</dbReference>
<dbReference type="PANTHER" id="PTHR42852">
    <property type="entry name" value="THIOL:DISULFIDE INTERCHANGE PROTEIN DSBE"/>
    <property type="match status" value="1"/>
</dbReference>
<reference evidence="3" key="1">
    <citation type="journal article" date="2014" name="Int. J. Syst. Evol. Microbiol.">
        <title>Complete genome sequence of Corynebacterium casei LMG S-19264T (=DSM 44701T), isolated from a smear-ripened cheese.</title>
        <authorList>
            <consortium name="US DOE Joint Genome Institute (JGI-PGF)"/>
            <person name="Walter F."/>
            <person name="Albersmeier A."/>
            <person name="Kalinowski J."/>
            <person name="Ruckert C."/>
        </authorList>
    </citation>
    <scope>NUCLEOTIDE SEQUENCE</scope>
    <source>
        <strain evidence="3">CGMCC 4.5737</strain>
    </source>
</reference>
<keyword evidence="1" id="KW-0472">Membrane</keyword>
<dbReference type="InterPro" id="IPR050553">
    <property type="entry name" value="Thioredoxin_ResA/DsbE_sf"/>
</dbReference>
<proteinExistence type="predicted"/>
<dbReference type="SUPFAM" id="SSF52833">
    <property type="entry name" value="Thioredoxin-like"/>
    <property type="match status" value="1"/>
</dbReference>
<comment type="caution">
    <text evidence="3">The sequence shown here is derived from an EMBL/GenBank/DDBJ whole genome shotgun (WGS) entry which is preliminary data.</text>
</comment>
<dbReference type="RefSeq" id="WP_229686549.1">
    <property type="nucleotide sequence ID" value="NZ_BMMK01000019.1"/>
</dbReference>
<dbReference type="CDD" id="cd02966">
    <property type="entry name" value="TlpA_like_family"/>
    <property type="match status" value="1"/>
</dbReference>
<dbReference type="InterPro" id="IPR000866">
    <property type="entry name" value="AhpC/TSA"/>
</dbReference>
<feature type="domain" description="Thioredoxin" evidence="2">
    <location>
        <begin position="57"/>
        <end position="205"/>
    </location>
</feature>
<dbReference type="GO" id="GO:0016209">
    <property type="term" value="F:antioxidant activity"/>
    <property type="evidence" value="ECO:0007669"/>
    <property type="project" value="InterPro"/>
</dbReference>
<evidence type="ECO:0000313" key="3">
    <source>
        <dbReference type="EMBL" id="GGM65597.1"/>
    </source>
</evidence>
<keyword evidence="1" id="KW-1133">Transmembrane helix</keyword>
<name>A0A8J3FXT6_9PSEU</name>
<accession>A0A8J3FXT6</accession>
<feature type="transmembrane region" description="Helical" evidence="1">
    <location>
        <begin position="7"/>
        <end position="27"/>
    </location>
</feature>
<dbReference type="Gene3D" id="3.40.30.10">
    <property type="entry name" value="Glutaredoxin"/>
    <property type="match status" value="1"/>
</dbReference>